<evidence type="ECO:0000313" key="2">
    <source>
        <dbReference type="EMBL" id="SHH77233.1"/>
    </source>
</evidence>
<proteinExistence type="predicted"/>
<keyword evidence="1" id="KW-0472">Membrane</keyword>
<feature type="transmembrane region" description="Helical" evidence="1">
    <location>
        <begin position="118"/>
        <end position="137"/>
    </location>
</feature>
<dbReference type="EMBL" id="FQWS01000003">
    <property type="protein sequence ID" value="SHH77233.1"/>
    <property type="molecule type" value="Genomic_DNA"/>
</dbReference>
<feature type="transmembrane region" description="Helical" evidence="1">
    <location>
        <begin position="7"/>
        <end position="26"/>
    </location>
</feature>
<accession>A0A1M5VQM0</accession>
<keyword evidence="3" id="KW-1185">Reference proteome</keyword>
<reference evidence="3" key="1">
    <citation type="submission" date="2016-11" db="EMBL/GenBank/DDBJ databases">
        <authorList>
            <person name="Varghese N."/>
            <person name="Submissions S."/>
        </authorList>
    </citation>
    <scope>NUCLEOTIDE SEQUENCE [LARGE SCALE GENOMIC DNA]</scope>
    <source>
        <strain evidence="3">DSM 25330</strain>
    </source>
</reference>
<protein>
    <recommendedName>
        <fullName evidence="4">YhhN-like protein</fullName>
    </recommendedName>
</protein>
<dbReference type="Proteomes" id="UP000184522">
    <property type="component" value="Unassembled WGS sequence"/>
</dbReference>
<evidence type="ECO:0000313" key="3">
    <source>
        <dbReference type="Proteomes" id="UP000184522"/>
    </source>
</evidence>
<feature type="transmembrane region" description="Helical" evidence="1">
    <location>
        <begin position="180"/>
        <end position="201"/>
    </location>
</feature>
<feature type="transmembrane region" description="Helical" evidence="1">
    <location>
        <begin position="149"/>
        <end position="168"/>
    </location>
</feature>
<keyword evidence="1" id="KW-0812">Transmembrane</keyword>
<dbReference type="STRING" id="1089305.SAMN05444148_2781"/>
<dbReference type="AlphaFoldDB" id="A0A1M5VQM0"/>
<keyword evidence="1" id="KW-1133">Transmembrane helix</keyword>
<evidence type="ECO:0000256" key="1">
    <source>
        <dbReference type="SAM" id="Phobius"/>
    </source>
</evidence>
<feature type="transmembrane region" description="Helical" evidence="1">
    <location>
        <begin position="207"/>
        <end position="224"/>
    </location>
</feature>
<feature type="transmembrane region" description="Helical" evidence="1">
    <location>
        <begin position="85"/>
        <end position="106"/>
    </location>
</feature>
<gene>
    <name evidence="2" type="ORF">SAMN05444148_2781</name>
</gene>
<sequence length="240" mass="27954">MIINRLLKIILVILSIAFIILEVLKVQIYGDVISASLLVLLTILYMRSKLSKRPYLLFFLITFTISEVLGLVSNFVVLYEDSVDYLYYVSNYLYMLSYIFLILRCTSTMVFKRVLKQFPVTLIILVILGIFCVTLITETAQTQLSTSEYITEFLYNVVVMTLLSVALVNYMDKGDNKSMLFFIGTMFIFFSEMLQLAYYYIANMTHLAAIYSIFLVLAFTFFYLQSQLKHQKITEYNLSR</sequence>
<evidence type="ECO:0008006" key="4">
    <source>
        <dbReference type="Google" id="ProtNLM"/>
    </source>
</evidence>
<feature type="transmembrane region" description="Helical" evidence="1">
    <location>
        <begin position="32"/>
        <end position="48"/>
    </location>
</feature>
<organism evidence="2 3">
    <name type="scientific">Winogradskyella jejuensis</name>
    <dbReference type="NCBI Taxonomy" id="1089305"/>
    <lineage>
        <taxon>Bacteria</taxon>
        <taxon>Pseudomonadati</taxon>
        <taxon>Bacteroidota</taxon>
        <taxon>Flavobacteriia</taxon>
        <taxon>Flavobacteriales</taxon>
        <taxon>Flavobacteriaceae</taxon>
        <taxon>Winogradskyella</taxon>
    </lineage>
</organism>
<name>A0A1M5VQM0_9FLAO</name>
<feature type="transmembrane region" description="Helical" evidence="1">
    <location>
        <begin position="55"/>
        <end position="79"/>
    </location>
</feature>